<gene>
    <name evidence="6" type="primary">ulp-1</name>
    <name evidence="6" type="ORF">TCON_0177</name>
</gene>
<comment type="caution">
    <text evidence="6">The sequence shown here is derived from an EMBL/GenBank/DDBJ whole genome shotgun (WGS) entry which is preliminary data.</text>
</comment>
<keyword evidence="2 6" id="KW-0645">Protease</keyword>
<organism evidence="6 7">
    <name type="scientific">Astathelohania contejeani</name>
    <dbReference type="NCBI Taxonomy" id="164912"/>
    <lineage>
        <taxon>Eukaryota</taxon>
        <taxon>Fungi</taxon>
        <taxon>Fungi incertae sedis</taxon>
        <taxon>Microsporidia</taxon>
        <taxon>Astathelohaniidae</taxon>
        <taxon>Astathelohania</taxon>
    </lineage>
</organism>
<proteinExistence type="inferred from homology"/>
<dbReference type="GO" id="GO:0008233">
    <property type="term" value="F:peptidase activity"/>
    <property type="evidence" value="ECO:0007669"/>
    <property type="project" value="UniProtKB-KW"/>
</dbReference>
<dbReference type="InterPro" id="IPR003653">
    <property type="entry name" value="Peptidase_C48_C"/>
</dbReference>
<evidence type="ECO:0000259" key="5">
    <source>
        <dbReference type="PROSITE" id="PS50600"/>
    </source>
</evidence>
<dbReference type="PANTHER" id="PTHR12606:SF141">
    <property type="entry name" value="GH15225P-RELATED"/>
    <property type="match status" value="1"/>
</dbReference>
<keyword evidence="7" id="KW-1185">Reference proteome</keyword>
<dbReference type="PROSITE" id="PS50600">
    <property type="entry name" value="ULP_PROTEASE"/>
    <property type="match status" value="1"/>
</dbReference>
<evidence type="ECO:0000256" key="2">
    <source>
        <dbReference type="ARBA" id="ARBA00022670"/>
    </source>
</evidence>
<comment type="similarity">
    <text evidence="1">Belongs to the peptidase C48 family.</text>
</comment>
<evidence type="ECO:0000313" key="7">
    <source>
        <dbReference type="Proteomes" id="UP001516464"/>
    </source>
</evidence>
<feature type="domain" description="Ubiquitin-like protease family profile" evidence="5">
    <location>
        <begin position="41"/>
        <end position="194"/>
    </location>
</feature>
<evidence type="ECO:0000256" key="4">
    <source>
        <dbReference type="ARBA" id="ARBA00022807"/>
    </source>
</evidence>
<sequence>MNESQFKYPRSTQSQCNLLFTSPIPTKKTSSYHKTISKYGIDITAEDFATLTPSGWLNDKIINYYFEMIREYASHLHTRIYVFSTYFYPTLLRKGPEWIHTWTRGEDIFSYTYVFIPVHLGAHWIFICVDMNKRMLEYYDSLGGVDKNTIKAILGYFRSERIDAEFKIMIKKHIPRQTNSDDCGVFTCYYAKKRIMSLVFHENINTNELRREMIEEIKQGRINP</sequence>
<evidence type="ECO:0000313" key="6">
    <source>
        <dbReference type="EMBL" id="KAF7684627.1"/>
    </source>
</evidence>
<name>A0ABQ7I2J8_9MICR</name>
<evidence type="ECO:0000256" key="3">
    <source>
        <dbReference type="ARBA" id="ARBA00022801"/>
    </source>
</evidence>
<dbReference type="SUPFAM" id="SSF54001">
    <property type="entry name" value="Cysteine proteinases"/>
    <property type="match status" value="1"/>
</dbReference>
<dbReference type="Gene3D" id="3.40.395.10">
    <property type="entry name" value="Adenoviral Proteinase, Chain A"/>
    <property type="match status" value="1"/>
</dbReference>
<dbReference type="GO" id="GO:0006508">
    <property type="term" value="P:proteolysis"/>
    <property type="evidence" value="ECO:0007669"/>
    <property type="project" value="UniProtKB-KW"/>
</dbReference>
<dbReference type="PANTHER" id="PTHR12606">
    <property type="entry name" value="SENTRIN/SUMO-SPECIFIC PROTEASE"/>
    <property type="match status" value="1"/>
</dbReference>
<reference evidence="6 7" key="1">
    <citation type="submission" date="2019-01" db="EMBL/GenBank/DDBJ databases">
        <title>Genomes sequencing and comparative genomics of infectious freshwater microsporidia, Cucumispora dikerogammari and Thelohania contejeani.</title>
        <authorList>
            <person name="Cormier A."/>
            <person name="Giraud I."/>
            <person name="Wattier R."/>
            <person name="Teixeira M."/>
            <person name="Grandjean F."/>
            <person name="Rigaud T."/>
            <person name="Cordaux R."/>
        </authorList>
    </citation>
    <scope>NUCLEOTIDE SEQUENCE [LARGE SCALE GENOMIC DNA]</scope>
    <source>
        <strain evidence="6">T1</strain>
        <tissue evidence="6">Spores</tissue>
    </source>
</reference>
<dbReference type="InterPro" id="IPR038765">
    <property type="entry name" value="Papain-like_cys_pep_sf"/>
</dbReference>
<accession>A0ABQ7I2J8</accession>
<dbReference type="EMBL" id="SBIQ01000006">
    <property type="protein sequence ID" value="KAF7684627.1"/>
    <property type="molecule type" value="Genomic_DNA"/>
</dbReference>
<protein>
    <submittedName>
        <fullName evidence="6">Sentrin-specific protease</fullName>
    </submittedName>
</protein>
<keyword evidence="3" id="KW-0378">Hydrolase</keyword>
<evidence type="ECO:0000256" key="1">
    <source>
        <dbReference type="ARBA" id="ARBA00005234"/>
    </source>
</evidence>
<dbReference type="Pfam" id="PF02902">
    <property type="entry name" value="Peptidase_C48"/>
    <property type="match status" value="1"/>
</dbReference>
<dbReference type="Proteomes" id="UP001516464">
    <property type="component" value="Unassembled WGS sequence"/>
</dbReference>
<keyword evidence="4" id="KW-0788">Thiol protease</keyword>